<evidence type="ECO:0000313" key="3">
    <source>
        <dbReference type="Proteomes" id="UP000076842"/>
    </source>
</evidence>
<name>A0A165G428_9BASI</name>
<dbReference type="Proteomes" id="UP000076842">
    <property type="component" value="Unassembled WGS sequence"/>
</dbReference>
<dbReference type="AlphaFoldDB" id="A0A165G428"/>
<feature type="region of interest" description="Disordered" evidence="1">
    <location>
        <begin position="1"/>
        <end position="94"/>
    </location>
</feature>
<proteinExistence type="predicted"/>
<dbReference type="EMBL" id="KV423961">
    <property type="protein sequence ID" value="KZT57573.1"/>
    <property type="molecule type" value="Genomic_DNA"/>
</dbReference>
<dbReference type="InParanoid" id="A0A165G428"/>
<organism evidence="2 3">
    <name type="scientific">Calocera cornea HHB12733</name>
    <dbReference type="NCBI Taxonomy" id="1353952"/>
    <lineage>
        <taxon>Eukaryota</taxon>
        <taxon>Fungi</taxon>
        <taxon>Dikarya</taxon>
        <taxon>Basidiomycota</taxon>
        <taxon>Agaricomycotina</taxon>
        <taxon>Dacrymycetes</taxon>
        <taxon>Dacrymycetales</taxon>
        <taxon>Dacrymycetaceae</taxon>
        <taxon>Calocera</taxon>
    </lineage>
</organism>
<keyword evidence="3" id="KW-1185">Reference proteome</keyword>
<evidence type="ECO:0000256" key="1">
    <source>
        <dbReference type="SAM" id="MobiDB-lite"/>
    </source>
</evidence>
<accession>A0A165G428</accession>
<evidence type="ECO:0000313" key="2">
    <source>
        <dbReference type="EMBL" id="KZT57573.1"/>
    </source>
</evidence>
<gene>
    <name evidence="2" type="ORF">CALCODRAFT_274156</name>
</gene>
<sequence length="94" mass="10230">MPLRCGRESTLGAGKGRRISEGRRRQRLPGRSVLRGHGGCVHITRDSVQTAPALTTTQSLRPRLPRPGTVQLIRHHRSPRPPPPPSPSSSTTST</sequence>
<reference evidence="2 3" key="1">
    <citation type="journal article" date="2016" name="Mol. Biol. Evol.">
        <title>Comparative Genomics of Early-Diverging Mushroom-Forming Fungi Provides Insights into the Origins of Lignocellulose Decay Capabilities.</title>
        <authorList>
            <person name="Nagy L.G."/>
            <person name="Riley R."/>
            <person name="Tritt A."/>
            <person name="Adam C."/>
            <person name="Daum C."/>
            <person name="Floudas D."/>
            <person name="Sun H."/>
            <person name="Yadav J.S."/>
            <person name="Pangilinan J."/>
            <person name="Larsson K.H."/>
            <person name="Matsuura K."/>
            <person name="Barry K."/>
            <person name="Labutti K."/>
            <person name="Kuo R."/>
            <person name="Ohm R.A."/>
            <person name="Bhattacharya S.S."/>
            <person name="Shirouzu T."/>
            <person name="Yoshinaga Y."/>
            <person name="Martin F.M."/>
            <person name="Grigoriev I.V."/>
            <person name="Hibbett D.S."/>
        </authorList>
    </citation>
    <scope>NUCLEOTIDE SEQUENCE [LARGE SCALE GENOMIC DNA]</scope>
    <source>
        <strain evidence="2 3">HHB12733</strain>
    </source>
</reference>
<protein>
    <submittedName>
        <fullName evidence="2">Uncharacterized protein</fullName>
    </submittedName>
</protein>
<feature type="compositionally biased region" description="Polar residues" evidence="1">
    <location>
        <begin position="46"/>
        <end position="60"/>
    </location>
</feature>